<dbReference type="OrthoDB" id="21204at2759"/>
<gene>
    <name evidence="3" type="ORF">COLO4_33841</name>
</gene>
<protein>
    <submittedName>
        <fullName evidence="3">Zinc finger, RING-type</fullName>
    </submittedName>
</protein>
<dbReference type="GO" id="GO:0008270">
    <property type="term" value="F:zinc ion binding"/>
    <property type="evidence" value="ECO:0007669"/>
    <property type="project" value="UniProtKB-KW"/>
</dbReference>
<keyword evidence="1" id="KW-0863">Zinc-finger</keyword>
<dbReference type="InterPro" id="IPR051826">
    <property type="entry name" value="E3_ubiquitin-ligase_domain"/>
</dbReference>
<dbReference type="PANTHER" id="PTHR22765:SF434">
    <property type="entry name" value="GB|AAD18119.1-RELATED"/>
    <property type="match status" value="1"/>
</dbReference>
<dbReference type="Pfam" id="PF13639">
    <property type="entry name" value="zf-RING_2"/>
    <property type="match status" value="1"/>
</dbReference>
<keyword evidence="1" id="KW-0862">Zinc</keyword>
<dbReference type="SUPFAM" id="SSF57850">
    <property type="entry name" value="RING/U-box"/>
    <property type="match status" value="1"/>
</dbReference>
<evidence type="ECO:0000259" key="2">
    <source>
        <dbReference type="PROSITE" id="PS50089"/>
    </source>
</evidence>
<dbReference type="GO" id="GO:0006511">
    <property type="term" value="P:ubiquitin-dependent protein catabolic process"/>
    <property type="evidence" value="ECO:0007669"/>
    <property type="project" value="TreeGrafter"/>
</dbReference>
<name>A0A1R3GQQ6_9ROSI</name>
<dbReference type="EMBL" id="AWUE01021898">
    <property type="protein sequence ID" value="OMO60386.1"/>
    <property type="molecule type" value="Genomic_DNA"/>
</dbReference>
<dbReference type="PROSITE" id="PS50089">
    <property type="entry name" value="ZF_RING_2"/>
    <property type="match status" value="1"/>
</dbReference>
<dbReference type="InterPro" id="IPR013083">
    <property type="entry name" value="Znf_RING/FYVE/PHD"/>
</dbReference>
<accession>A0A1R3GQQ6</accession>
<reference evidence="4" key="1">
    <citation type="submission" date="2013-09" db="EMBL/GenBank/DDBJ databases">
        <title>Corchorus olitorius genome sequencing.</title>
        <authorList>
            <person name="Alam M."/>
            <person name="Haque M.S."/>
            <person name="Islam M.S."/>
            <person name="Emdad E.M."/>
            <person name="Islam M.M."/>
            <person name="Ahmed B."/>
            <person name="Halim A."/>
            <person name="Hossen Q.M.M."/>
            <person name="Hossain M.Z."/>
            <person name="Ahmed R."/>
            <person name="Khan M.M."/>
            <person name="Islam R."/>
            <person name="Rashid M.M."/>
            <person name="Khan S.A."/>
            <person name="Rahman M.S."/>
            <person name="Alam M."/>
            <person name="Yahiya A.S."/>
            <person name="Khan M.S."/>
            <person name="Azam M.S."/>
            <person name="Haque T."/>
            <person name="Lashkar M.Z.H."/>
            <person name="Akhand A.I."/>
            <person name="Morshed G."/>
            <person name="Roy S."/>
            <person name="Uddin K.S."/>
            <person name="Rabeya T."/>
            <person name="Hossain A.S."/>
            <person name="Chowdhury A."/>
            <person name="Snigdha A.R."/>
            <person name="Mortoza M.S."/>
            <person name="Matin S.A."/>
            <person name="Hoque S.M.E."/>
            <person name="Islam M.K."/>
            <person name="Roy D.K."/>
            <person name="Haider R."/>
            <person name="Moosa M.M."/>
            <person name="Elias S.M."/>
            <person name="Hasan A.M."/>
            <person name="Jahan S."/>
            <person name="Shafiuddin M."/>
            <person name="Mahmood N."/>
            <person name="Shommy N.S."/>
        </authorList>
    </citation>
    <scope>NUCLEOTIDE SEQUENCE [LARGE SCALE GENOMIC DNA]</scope>
    <source>
        <strain evidence="4">cv. O-4</strain>
    </source>
</reference>
<feature type="domain" description="RING-type" evidence="2">
    <location>
        <begin position="52"/>
        <end position="91"/>
    </location>
</feature>
<keyword evidence="4" id="KW-1185">Reference proteome</keyword>
<dbReference type="AlphaFoldDB" id="A0A1R3GQQ6"/>
<dbReference type="Gene3D" id="3.30.40.10">
    <property type="entry name" value="Zinc/RING finger domain, C3HC4 (zinc finger)"/>
    <property type="match status" value="1"/>
</dbReference>
<evidence type="ECO:0000313" key="3">
    <source>
        <dbReference type="EMBL" id="OMO60386.1"/>
    </source>
</evidence>
<proteinExistence type="predicted"/>
<organism evidence="3 4">
    <name type="scientific">Corchorus olitorius</name>
    <dbReference type="NCBI Taxonomy" id="93759"/>
    <lineage>
        <taxon>Eukaryota</taxon>
        <taxon>Viridiplantae</taxon>
        <taxon>Streptophyta</taxon>
        <taxon>Embryophyta</taxon>
        <taxon>Tracheophyta</taxon>
        <taxon>Spermatophyta</taxon>
        <taxon>Magnoliopsida</taxon>
        <taxon>eudicotyledons</taxon>
        <taxon>Gunneridae</taxon>
        <taxon>Pentapetalae</taxon>
        <taxon>rosids</taxon>
        <taxon>malvids</taxon>
        <taxon>Malvales</taxon>
        <taxon>Malvaceae</taxon>
        <taxon>Grewioideae</taxon>
        <taxon>Apeibeae</taxon>
        <taxon>Corchorus</taxon>
    </lineage>
</organism>
<evidence type="ECO:0000313" key="4">
    <source>
        <dbReference type="Proteomes" id="UP000187203"/>
    </source>
</evidence>
<dbReference type="PANTHER" id="PTHR22765">
    <property type="entry name" value="RING FINGER AND PROTEASE ASSOCIATED DOMAIN-CONTAINING"/>
    <property type="match status" value="1"/>
</dbReference>
<comment type="caution">
    <text evidence="3">The sequence shown here is derived from an EMBL/GenBank/DDBJ whole genome shotgun (WGS) entry which is preliminary data.</text>
</comment>
<sequence>MSDQQENNNNNEAEEFDMADALIMSAPDAEAEADRIRTMVSELPTVPSDDICSICHDDMEQGKQLSCNHVFQQNCIANALIQSGRECPLCRASV</sequence>
<dbReference type="SMART" id="SM00184">
    <property type="entry name" value="RING"/>
    <property type="match status" value="1"/>
</dbReference>
<dbReference type="Proteomes" id="UP000187203">
    <property type="component" value="Unassembled WGS sequence"/>
</dbReference>
<dbReference type="InterPro" id="IPR001841">
    <property type="entry name" value="Znf_RING"/>
</dbReference>
<dbReference type="GO" id="GO:0061630">
    <property type="term" value="F:ubiquitin protein ligase activity"/>
    <property type="evidence" value="ECO:0007669"/>
    <property type="project" value="TreeGrafter"/>
</dbReference>
<evidence type="ECO:0000256" key="1">
    <source>
        <dbReference type="PROSITE-ProRule" id="PRU00175"/>
    </source>
</evidence>
<keyword evidence="1" id="KW-0479">Metal-binding</keyword>